<dbReference type="InterPro" id="IPR002104">
    <property type="entry name" value="Integrase_catalytic"/>
</dbReference>
<dbReference type="InterPro" id="IPR011932">
    <property type="entry name" value="Recomb_XerD"/>
</dbReference>
<feature type="active site" evidence="11">
    <location>
        <position position="260"/>
    </location>
</feature>
<evidence type="ECO:0000256" key="4">
    <source>
        <dbReference type="ARBA" id="ARBA00022490"/>
    </source>
</evidence>
<feature type="domain" description="Tyr recombinase" evidence="13">
    <location>
        <begin position="119"/>
        <end position="305"/>
    </location>
</feature>
<feature type="active site" evidence="11">
    <location>
        <position position="183"/>
    </location>
</feature>
<dbReference type="InterPro" id="IPR050090">
    <property type="entry name" value="Tyrosine_recombinase_XerCD"/>
</dbReference>
<dbReference type="PROSITE" id="PS51898">
    <property type="entry name" value="TYR_RECOMBINASE"/>
    <property type="match status" value="1"/>
</dbReference>
<dbReference type="NCBIfam" id="NF001399">
    <property type="entry name" value="PRK00283.1"/>
    <property type="match status" value="1"/>
</dbReference>
<dbReference type="GO" id="GO:0005737">
    <property type="term" value="C:cytoplasm"/>
    <property type="evidence" value="ECO:0007669"/>
    <property type="project" value="UniProtKB-SubCell"/>
</dbReference>
<dbReference type="GO" id="GO:0051301">
    <property type="term" value="P:cell division"/>
    <property type="evidence" value="ECO:0007669"/>
    <property type="project" value="UniProtKB-UniRule"/>
</dbReference>
<dbReference type="InterPro" id="IPR044068">
    <property type="entry name" value="CB"/>
</dbReference>
<accession>A0A1H2YYT0</accession>
<evidence type="ECO:0000259" key="13">
    <source>
        <dbReference type="PROSITE" id="PS51898"/>
    </source>
</evidence>
<gene>
    <name evidence="11" type="primary">xerC</name>
    <name evidence="15" type="ORF">SAMN05216495_11311</name>
</gene>
<dbReference type="HAMAP" id="MF_01808">
    <property type="entry name" value="Recomb_XerC_XerD"/>
    <property type="match status" value="1"/>
</dbReference>
<dbReference type="InterPro" id="IPR013762">
    <property type="entry name" value="Integrase-like_cat_sf"/>
</dbReference>
<protein>
    <recommendedName>
        <fullName evidence="11 12">Tyrosine recombinase XerC</fullName>
    </recommendedName>
</protein>
<dbReference type="PANTHER" id="PTHR30349:SF77">
    <property type="entry name" value="TYROSINE RECOMBINASE XERC"/>
    <property type="match status" value="1"/>
</dbReference>
<dbReference type="OMA" id="AMMELMY"/>
<dbReference type="Gene3D" id="1.10.443.10">
    <property type="entry name" value="Intergrase catalytic core"/>
    <property type="match status" value="1"/>
</dbReference>
<evidence type="ECO:0000256" key="12">
    <source>
        <dbReference type="NCBIfam" id="TIGR02224"/>
    </source>
</evidence>
<dbReference type="RefSeq" id="WP_012938596.1">
    <property type="nucleotide sequence ID" value="NZ_CALAKB010000031.1"/>
</dbReference>
<dbReference type="Proteomes" id="UP000182379">
    <property type="component" value="Unassembled WGS sequence"/>
</dbReference>
<dbReference type="AlphaFoldDB" id="A0A1H2YYT0"/>
<comment type="caution">
    <text evidence="15">The sequence shown here is derived from an EMBL/GenBank/DDBJ whole genome shotgun (WGS) entry which is preliminary data.</text>
</comment>
<dbReference type="Pfam" id="PF02899">
    <property type="entry name" value="Phage_int_SAM_1"/>
    <property type="match status" value="1"/>
</dbReference>
<comment type="subunit">
    <text evidence="11">Forms a cyclic heterotetrameric complex composed of two molecules of XerC and two molecules of XerD.</text>
</comment>
<reference evidence="15 16" key="1">
    <citation type="submission" date="2016-10" db="EMBL/GenBank/DDBJ databases">
        <authorList>
            <person name="Varghese N."/>
            <person name="Submissions S."/>
        </authorList>
    </citation>
    <scope>NUCLEOTIDE SEQUENCE [LARGE SCALE GENOMIC DNA]</scope>
    <source>
        <strain evidence="15 16">WCC6</strain>
    </source>
</reference>
<feature type="domain" description="Core-binding (CB)" evidence="14">
    <location>
        <begin position="11"/>
        <end position="98"/>
    </location>
</feature>
<evidence type="ECO:0000313" key="16">
    <source>
        <dbReference type="Proteomes" id="UP000182379"/>
    </source>
</evidence>
<dbReference type="Gene3D" id="1.10.150.130">
    <property type="match status" value="1"/>
</dbReference>
<dbReference type="GO" id="GO:0007059">
    <property type="term" value="P:chromosome segregation"/>
    <property type="evidence" value="ECO:0007669"/>
    <property type="project" value="UniProtKB-UniRule"/>
</dbReference>
<evidence type="ECO:0000256" key="5">
    <source>
        <dbReference type="ARBA" id="ARBA00022618"/>
    </source>
</evidence>
<dbReference type="EMBL" id="FNOP01000013">
    <property type="protein sequence ID" value="SDX10313.1"/>
    <property type="molecule type" value="Genomic_DNA"/>
</dbReference>
<dbReference type="PANTHER" id="PTHR30349">
    <property type="entry name" value="PHAGE INTEGRASE-RELATED"/>
    <property type="match status" value="1"/>
</dbReference>
<dbReference type="InterPro" id="IPR010998">
    <property type="entry name" value="Integrase_recombinase_N"/>
</dbReference>
<dbReference type="PROSITE" id="PS51900">
    <property type="entry name" value="CB"/>
    <property type="match status" value="1"/>
</dbReference>
<evidence type="ECO:0000256" key="3">
    <source>
        <dbReference type="ARBA" id="ARBA00010450"/>
    </source>
</evidence>
<dbReference type="NCBIfam" id="NF040815">
    <property type="entry name" value="recomb_XerA_Arch"/>
    <property type="match status" value="1"/>
</dbReference>
<dbReference type="SUPFAM" id="SSF56349">
    <property type="entry name" value="DNA breaking-rejoining enzymes"/>
    <property type="match status" value="1"/>
</dbReference>
<dbReference type="NCBIfam" id="TIGR02224">
    <property type="entry name" value="recomb_XerC"/>
    <property type="match status" value="1"/>
</dbReference>
<name>A0A1H2YYT0_ACIFE</name>
<dbReference type="InterPro" id="IPR011010">
    <property type="entry name" value="DNA_brk_join_enz"/>
</dbReference>
<comment type="similarity">
    <text evidence="3">Belongs to the 'phage' integrase family. XerD subfamily.</text>
</comment>
<keyword evidence="7 11" id="KW-0229">DNA integration</keyword>
<evidence type="ECO:0000256" key="9">
    <source>
        <dbReference type="ARBA" id="ARBA00023172"/>
    </source>
</evidence>
<keyword evidence="5 11" id="KW-0132">Cell division</keyword>
<evidence type="ECO:0000256" key="8">
    <source>
        <dbReference type="ARBA" id="ARBA00023125"/>
    </source>
</evidence>
<dbReference type="Pfam" id="PF00589">
    <property type="entry name" value="Phage_integrase"/>
    <property type="match status" value="1"/>
</dbReference>
<dbReference type="GO" id="GO:0003677">
    <property type="term" value="F:DNA binding"/>
    <property type="evidence" value="ECO:0007669"/>
    <property type="project" value="UniProtKB-UniRule"/>
</dbReference>
<keyword evidence="10 11" id="KW-0131">Cell cycle</keyword>
<dbReference type="GO" id="GO:0006313">
    <property type="term" value="P:DNA transposition"/>
    <property type="evidence" value="ECO:0007669"/>
    <property type="project" value="UniProtKB-UniRule"/>
</dbReference>
<evidence type="ECO:0000259" key="14">
    <source>
        <dbReference type="PROSITE" id="PS51900"/>
    </source>
</evidence>
<dbReference type="NCBIfam" id="TIGR02225">
    <property type="entry name" value="recomb_XerD"/>
    <property type="match status" value="1"/>
</dbReference>
<evidence type="ECO:0000256" key="11">
    <source>
        <dbReference type="HAMAP-Rule" id="MF_01808"/>
    </source>
</evidence>
<feature type="active site" evidence="11">
    <location>
        <position position="257"/>
    </location>
</feature>
<keyword evidence="8 11" id="KW-0238">DNA-binding</keyword>
<evidence type="ECO:0000256" key="1">
    <source>
        <dbReference type="ARBA" id="ARBA00004496"/>
    </source>
</evidence>
<evidence type="ECO:0000256" key="10">
    <source>
        <dbReference type="ARBA" id="ARBA00023306"/>
    </source>
</evidence>
<evidence type="ECO:0000256" key="7">
    <source>
        <dbReference type="ARBA" id="ARBA00022908"/>
    </source>
</evidence>
<dbReference type="InterPro" id="IPR023009">
    <property type="entry name" value="Tyrosine_recombinase_XerC/XerD"/>
</dbReference>
<comment type="subcellular location">
    <subcellularLocation>
        <location evidence="1 11">Cytoplasm</location>
    </subcellularLocation>
</comment>
<dbReference type="GO" id="GO:0009037">
    <property type="term" value="F:tyrosine-based site-specific recombinase activity"/>
    <property type="evidence" value="ECO:0007669"/>
    <property type="project" value="UniProtKB-UniRule"/>
</dbReference>
<organism evidence="15 16">
    <name type="scientific">Acidaminococcus fermentans</name>
    <dbReference type="NCBI Taxonomy" id="905"/>
    <lineage>
        <taxon>Bacteria</taxon>
        <taxon>Bacillati</taxon>
        <taxon>Bacillota</taxon>
        <taxon>Negativicutes</taxon>
        <taxon>Acidaminococcales</taxon>
        <taxon>Acidaminococcaceae</taxon>
        <taxon>Acidaminococcus</taxon>
    </lineage>
</organism>
<sequence length="311" mass="36335">MEQTKSRLPDGSGEKWPEDFALYLEVEKDDSPLTIENYLADIRHFKEFMAQRTEDFRWPQVTVLDIRSYLAQMHDRDLSRRTIARRISSLRSFYRYLRREGRVKTNPFTRVRTPKLEKKLPVFLEEFEINLLLRMPDCTTVLGRRDRAILEFLYSTGCRVSELVGLTLTRVDLGNRYAILLGKGRKERLVPLGHPCVAAMEDYLRHSRGTLMEKYQAPRHQTVFVNSRGRPLSARSVRRILDKYVEMTALQKHVSPHTIRHTFATHLLDHGADLRAVQELLGHVSLSTTQIYTHVTAERLTAVYEKHHPRA</sequence>
<evidence type="ECO:0000313" key="15">
    <source>
        <dbReference type="EMBL" id="SDX10313.1"/>
    </source>
</evidence>
<proteinExistence type="inferred from homology"/>
<feature type="active site" description="O-(3'-phospho-DNA)-tyrosine intermediate" evidence="11">
    <location>
        <position position="292"/>
    </location>
</feature>
<comment type="similarity">
    <text evidence="2 11">Belongs to the 'phage' integrase family. XerC subfamily.</text>
</comment>
<evidence type="ECO:0000256" key="6">
    <source>
        <dbReference type="ARBA" id="ARBA00022829"/>
    </source>
</evidence>
<comment type="function">
    <text evidence="11">Site-specific tyrosine recombinase, which acts by catalyzing the cutting and rejoining of the recombining DNA molecules. The XerC-XerD complex is essential to convert dimers of the bacterial chromosome into monomers to permit their segregation at cell division. It also contributes to the segregational stability of plasmids.</text>
</comment>
<dbReference type="GeneID" id="78334948"/>
<keyword evidence="4 11" id="KW-0963">Cytoplasm</keyword>
<evidence type="ECO:0000256" key="2">
    <source>
        <dbReference type="ARBA" id="ARBA00006657"/>
    </source>
</evidence>
<dbReference type="InterPro" id="IPR004107">
    <property type="entry name" value="Integrase_SAM-like_N"/>
</dbReference>
<dbReference type="InterPro" id="IPR011931">
    <property type="entry name" value="Recomb_XerC"/>
</dbReference>
<feature type="active site" evidence="11">
    <location>
        <position position="159"/>
    </location>
</feature>
<dbReference type="CDD" id="cd00798">
    <property type="entry name" value="INT_XerDC_C"/>
    <property type="match status" value="1"/>
</dbReference>
<keyword evidence="6 11" id="KW-0159">Chromosome partition</keyword>
<keyword evidence="9 11" id="KW-0233">DNA recombination</keyword>
<feature type="active site" evidence="11">
    <location>
        <position position="283"/>
    </location>
</feature>